<protein>
    <submittedName>
        <fullName evidence="2">Uncharacterized protein</fullName>
    </submittedName>
</protein>
<keyword evidence="1" id="KW-0472">Membrane</keyword>
<evidence type="ECO:0000256" key="1">
    <source>
        <dbReference type="SAM" id="Phobius"/>
    </source>
</evidence>
<keyword evidence="3" id="KW-1185">Reference proteome</keyword>
<sequence length="124" mass="13761">MGIIIVSLLIAVISSVLLFVGTFAVLAVSPAELWAHPVRTLHAVGEMDLGTAQLHVTLLCTTFVVLFLLAAAVLVVHVVKKGDQDRKEWLENVLNVSFYVTFLVFLGNGIWYVYHLFTNFNTLF</sequence>
<organism evidence="2 3">
    <name type="scientific">Novibacillus thermophilus</name>
    <dbReference type="NCBI Taxonomy" id="1471761"/>
    <lineage>
        <taxon>Bacteria</taxon>
        <taxon>Bacillati</taxon>
        <taxon>Bacillota</taxon>
        <taxon>Bacilli</taxon>
        <taxon>Bacillales</taxon>
        <taxon>Thermoactinomycetaceae</taxon>
        <taxon>Novibacillus</taxon>
    </lineage>
</organism>
<dbReference type="Proteomes" id="UP000188603">
    <property type="component" value="Chromosome"/>
</dbReference>
<evidence type="ECO:0000313" key="3">
    <source>
        <dbReference type="Proteomes" id="UP000188603"/>
    </source>
</evidence>
<gene>
    <name evidence="2" type="ORF">B0W44_01975</name>
</gene>
<keyword evidence="1" id="KW-1133">Transmembrane helix</keyword>
<dbReference type="KEGG" id="ntr:B0W44_01975"/>
<proteinExistence type="predicted"/>
<dbReference type="AlphaFoldDB" id="A0A1U9K3V6"/>
<dbReference type="EMBL" id="CP019699">
    <property type="protein sequence ID" value="AQS54722.1"/>
    <property type="molecule type" value="Genomic_DNA"/>
</dbReference>
<dbReference type="OrthoDB" id="9994254at2"/>
<evidence type="ECO:0000313" key="2">
    <source>
        <dbReference type="EMBL" id="AQS54722.1"/>
    </source>
</evidence>
<feature type="transmembrane region" description="Helical" evidence="1">
    <location>
        <begin position="96"/>
        <end position="114"/>
    </location>
</feature>
<dbReference type="STRING" id="1471761.B0W44_01975"/>
<keyword evidence="1" id="KW-0812">Transmembrane</keyword>
<dbReference type="RefSeq" id="WP_077718542.1">
    <property type="nucleotide sequence ID" value="NZ_CP019699.1"/>
</dbReference>
<name>A0A1U9K3V6_9BACL</name>
<accession>A0A1U9K3V6</accession>
<reference evidence="2 3" key="1">
    <citation type="journal article" date="2015" name="Int. J. Syst. Evol. Microbiol.">
        <title>Novibacillus thermophilus gen. nov., sp. nov., a Gram-staining-negative and moderately thermophilic member of the family Thermoactinomycetaceae.</title>
        <authorList>
            <person name="Yang G."/>
            <person name="Chen J."/>
            <person name="Zhou S."/>
        </authorList>
    </citation>
    <scope>NUCLEOTIDE SEQUENCE [LARGE SCALE GENOMIC DNA]</scope>
    <source>
        <strain evidence="2 3">SG-1</strain>
    </source>
</reference>
<feature type="transmembrane region" description="Helical" evidence="1">
    <location>
        <begin position="51"/>
        <end position="76"/>
    </location>
</feature>